<protein>
    <submittedName>
        <fullName evidence="1">Uncharacterized protein</fullName>
    </submittedName>
</protein>
<proteinExistence type="predicted"/>
<evidence type="ECO:0000313" key="1">
    <source>
        <dbReference type="EMBL" id="MPC45010.1"/>
    </source>
</evidence>
<evidence type="ECO:0000313" key="2">
    <source>
        <dbReference type="Proteomes" id="UP000324222"/>
    </source>
</evidence>
<reference evidence="1 2" key="1">
    <citation type="submission" date="2019-05" db="EMBL/GenBank/DDBJ databases">
        <title>Another draft genome of Portunus trituberculatus and its Hox gene families provides insights of decapod evolution.</title>
        <authorList>
            <person name="Jeong J.-H."/>
            <person name="Song I."/>
            <person name="Kim S."/>
            <person name="Choi T."/>
            <person name="Kim D."/>
            <person name="Ryu S."/>
            <person name="Kim W."/>
        </authorList>
    </citation>
    <scope>NUCLEOTIDE SEQUENCE [LARGE SCALE GENOMIC DNA]</scope>
    <source>
        <tissue evidence="1">Muscle</tissue>
    </source>
</reference>
<sequence length="70" mass="7804">MNVKIVSVLTLPEGHFSHKNSAIVKFPRGITQQWAILPPHNEARHSEAITRPGVQEARRPTGRCILKVIA</sequence>
<gene>
    <name evidence="1" type="ORF">E2C01_038693</name>
</gene>
<comment type="caution">
    <text evidence="1">The sequence shown here is derived from an EMBL/GenBank/DDBJ whole genome shotgun (WGS) entry which is preliminary data.</text>
</comment>
<dbReference type="Proteomes" id="UP000324222">
    <property type="component" value="Unassembled WGS sequence"/>
</dbReference>
<dbReference type="EMBL" id="VSRR010006530">
    <property type="protein sequence ID" value="MPC45010.1"/>
    <property type="molecule type" value="Genomic_DNA"/>
</dbReference>
<organism evidence="1 2">
    <name type="scientific">Portunus trituberculatus</name>
    <name type="common">Swimming crab</name>
    <name type="synonym">Neptunus trituberculatus</name>
    <dbReference type="NCBI Taxonomy" id="210409"/>
    <lineage>
        <taxon>Eukaryota</taxon>
        <taxon>Metazoa</taxon>
        <taxon>Ecdysozoa</taxon>
        <taxon>Arthropoda</taxon>
        <taxon>Crustacea</taxon>
        <taxon>Multicrustacea</taxon>
        <taxon>Malacostraca</taxon>
        <taxon>Eumalacostraca</taxon>
        <taxon>Eucarida</taxon>
        <taxon>Decapoda</taxon>
        <taxon>Pleocyemata</taxon>
        <taxon>Brachyura</taxon>
        <taxon>Eubrachyura</taxon>
        <taxon>Portunoidea</taxon>
        <taxon>Portunidae</taxon>
        <taxon>Portuninae</taxon>
        <taxon>Portunus</taxon>
    </lineage>
</organism>
<name>A0A5B7FBH1_PORTR</name>
<accession>A0A5B7FBH1</accession>
<dbReference type="AlphaFoldDB" id="A0A5B7FBH1"/>
<keyword evidence="2" id="KW-1185">Reference proteome</keyword>